<comment type="function">
    <text evidence="4">Together with LptE, is involved in the assembly of lipopolysaccharide (LPS) at the surface of the outer membrane.</text>
</comment>
<accession>A0A4Q1JV68</accession>
<evidence type="ECO:0000313" key="9">
    <source>
        <dbReference type="Proteomes" id="UP000289784"/>
    </source>
</evidence>
<feature type="domain" description="Organic solvent tolerance-like N-terminal" evidence="6">
    <location>
        <begin position="78"/>
        <end position="201"/>
    </location>
</feature>
<gene>
    <name evidence="4 8" type="primary">lptD</name>
    <name evidence="8" type="ORF">EPA99_12900</name>
</gene>
<proteinExistence type="inferred from homology"/>
<comment type="caution">
    <text evidence="8">The sequence shown here is derived from an EMBL/GenBank/DDBJ whole genome shotgun (WGS) entry which is preliminary data.</text>
</comment>
<keyword evidence="2 4" id="KW-0472">Membrane</keyword>
<dbReference type="GO" id="GO:0015920">
    <property type="term" value="P:lipopolysaccharide transport"/>
    <property type="evidence" value="ECO:0007669"/>
    <property type="project" value="InterPro"/>
</dbReference>
<dbReference type="GO" id="GO:0009279">
    <property type="term" value="C:cell outer membrane"/>
    <property type="evidence" value="ECO:0007669"/>
    <property type="project" value="UniProtKB-SubCell"/>
</dbReference>
<dbReference type="OrthoDB" id="9760225at2"/>
<keyword evidence="3 4" id="KW-0998">Cell outer membrane</keyword>
<dbReference type="InterPro" id="IPR007543">
    <property type="entry name" value="LptD_C"/>
</dbReference>
<dbReference type="Pfam" id="PF04453">
    <property type="entry name" value="LptD"/>
    <property type="match status" value="1"/>
</dbReference>
<feature type="compositionally biased region" description="Low complexity" evidence="5">
    <location>
        <begin position="47"/>
        <end position="69"/>
    </location>
</feature>
<comment type="subcellular location">
    <subcellularLocation>
        <location evidence="4">Cell outer membrane</location>
    </subcellularLocation>
</comment>
<evidence type="ECO:0000313" key="8">
    <source>
        <dbReference type="EMBL" id="RXR04364.1"/>
    </source>
</evidence>
<evidence type="ECO:0000259" key="6">
    <source>
        <dbReference type="Pfam" id="PF03968"/>
    </source>
</evidence>
<feature type="region of interest" description="Disordered" evidence="5">
    <location>
        <begin position="45"/>
        <end position="81"/>
    </location>
</feature>
<evidence type="ECO:0000259" key="7">
    <source>
        <dbReference type="Pfam" id="PF04453"/>
    </source>
</evidence>
<comment type="caution">
    <text evidence="4">Lacks conserved residue(s) required for the propagation of feature annotation.</text>
</comment>
<feature type="domain" description="LptD C-terminal" evidence="7">
    <location>
        <begin position="328"/>
        <end position="706"/>
    </location>
</feature>
<sequence length="811" mass="91637" precursor="true">MRRALRLLPIPLGIALALPAIAQQTGSKPESWGLCRVQDAIPAFDTGNGQPAPAAANAEAARQAREQAPTEIEGDTLDGGETQAQYKGDVRLVRGDQFLNADSLDFNQDDQSYVADGHVRYQDSGIRLIAARAEGNQGTDTHRIENVQYQLVNRRGNGGADFIEMAGADGALHGSTYTTCDPDDRHWAMRARRIDFNTDDGWGVAHGATIRVGKRELPVFYFPWAKFPIDDHRQTGLLYPAIANNGRNGFDYRQPIYLNLAPNYDATLEPRIMTRRGIQLGGEFRYLYERGRGEVSGSWIPSDDLVARRRQDYENGEEIRYNDPLKEKNRGSLRFDGSHNVSSQWQARAGLIWISDERYLEDNGNSAYGMAQSILQSQIGLYGQGAYWDAGVMADRQQLADYTLTDGVLPYNRVPRLYFNWEQPFGHTLTLGAKTELVNFQHEDPSRGSGSRLDLKPYVSMPFSGASWYVTPTLAYRYTAYQLSDRLAQSLAGQDQTPNKDPTRSLPIATLDAGLFFERDTEIDDKPYLQTLEPRLFYLNAPYRNQDDLPLFDTRAFTYSWGQLFRDNRYSGPDRQSDANQLTMALSSRLLRQSDGKEKLSVSLGQILYFDDSRVTLCNQSTGYCEREVEQGKSAWVADANYAPTDRWTIGASYQWDPKYRRADLASIRGRYLFRDDGVVNISYRYRRELLEQADLSFLYPINPSWSVVGRYYYSILDQKPLETIAGVQWDSCCMAVRLLARRFVRNREGDLNNAIQFEFVFKGLGSAGQNTDQTLRRAILGYYRDDLYLVPPSNAATGSQTDNSGPDSIL</sequence>
<evidence type="ECO:0000256" key="1">
    <source>
        <dbReference type="ARBA" id="ARBA00022729"/>
    </source>
</evidence>
<evidence type="ECO:0000256" key="2">
    <source>
        <dbReference type="ARBA" id="ARBA00023136"/>
    </source>
</evidence>
<dbReference type="PANTHER" id="PTHR30189">
    <property type="entry name" value="LPS-ASSEMBLY PROTEIN"/>
    <property type="match status" value="1"/>
</dbReference>
<dbReference type="RefSeq" id="WP_129471635.1">
    <property type="nucleotide sequence ID" value="NZ_SAWZ01000006.1"/>
</dbReference>
<reference evidence="8 9" key="1">
    <citation type="submission" date="2019-01" db="EMBL/GenBank/DDBJ databases">
        <title>Pseudoxanthomonas composti sp. nov., isolated from compost.</title>
        <authorList>
            <person name="Yang G."/>
        </authorList>
    </citation>
    <scope>NUCLEOTIDE SEQUENCE [LARGE SCALE GENOMIC DNA]</scope>
    <source>
        <strain evidence="8 9">GSS15</strain>
    </source>
</reference>
<organism evidence="8 9">
    <name type="scientific">Pseudoxanthomonas composti</name>
    <dbReference type="NCBI Taxonomy" id="2137479"/>
    <lineage>
        <taxon>Bacteria</taxon>
        <taxon>Pseudomonadati</taxon>
        <taxon>Pseudomonadota</taxon>
        <taxon>Gammaproteobacteria</taxon>
        <taxon>Lysobacterales</taxon>
        <taxon>Lysobacteraceae</taxon>
        <taxon>Pseudoxanthomonas</taxon>
    </lineage>
</organism>
<dbReference type="InterPro" id="IPR050218">
    <property type="entry name" value="LptD"/>
</dbReference>
<keyword evidence="1 4" id="KW-0732">Signal</keyword>
<evidence type="ECO:0000256" key="4">
    <source>
        <dbReference type="HAMAP-Rule" id="MF_01411"/>
    </source>
</evidence>
<protein>
    <recommendedName>
        <fullName evidence="4">LPS-assembly protein LptD</fullName>
    </recommendedName>
</protein>
<dbReference type="PANTHER" id="PTHR30189:SF1">
    <property type="entry name" value="LPS-ASSEMBLY PROTEIN LPTD"/>
    <property type="match status" value="1"/>
</dbReference>
<dbReference type="GO" id="GO:0043165">
    <property type="term" value="P:Gram-negative-bacterium-type cell outer membrane assembly"/>
    <property type="evidence" value="ECO:0007669"/>
    <property type="project" value="UniProtKB-UniRule"/>
</dbReference>
<dbReference type="HAMAP" id="MF_01411">
    <property type="entry name" value="LPS_assembly_LptD"/>
    <property type="match status" value="1"/>
</dbReference>
<comment type="similarity">
    <text evidence="4">Belongs to the LptD family.</text>
</comment>
<dbReference type="InterPro" id="IPR005653">
    <property type="entry name" value="OstA-like_N"/>
</dbReference>
<dbReference type="SUPFAM" id="SSF56935">
    <property type="entry name" value="Porins"/>
    <property type="match status" value="1"/>
</dbReference>
<dbReference type="Proteomes" id="UP000289784">
    <property type="component" value="Unassembled WGS sequence"/>
</dbReference>
<evidence type="ECO:0000256" key="5">
    <source>
        <dbReference type="SAM" id="MobiDB-lite"/>
    </source>
</evidence>
<dbReference type="GO" id="GO:1990351">
    <property type="term" value="C:transporter complex"/>
    <property type="evidence" value="ECO:0007669"/>
    <property type="project" value="TreeGrafter"/>
</dbReference>
<dbReference type="InterPro" id="IPR020889">
    <property type="entry name" value="LipoPS_assembly_LptD"/>
</dbReference>
<dbReference type="AlphaFoldDB" id="A0A4Q1JV68"/>
<feature type="chain" id="PRO_5021053179" description="LPS-assembly protein LptD" evidence="4">
    <location>
        <begin position="23"/>
        <end position="811"/>
    </location>
</feature>
<feature type="signal peptide" evidence="4">
    <location>
        <begin position="1"/>
        <end position="22"/>
    </location>
</feature>
<dbReference type="EMBL" id="SAWZ01000006">
    <property type="protein sequence ID" value="RXR04364.1"/>
    <property type="molecule type" value="Genomic_DNA"/>
</dbReference>
<name>A0A4Q1JV68_9GAMM</name>
<keyword evidence="9" id="KW-1185">Reference proteome</keyword>
<evidence type="ECO:0000256" key="3">
    <source>
        <dbReference type="ARBA" id="ARBA00023237"/>
    </source>
</evidence>
<dbReference type="Pfam" id="PF03968">
    <property type="entry name" value="LptD_N"/>
    <property type="match status" value="1"/>
</dbReference>
<comment type="subunit">
    <text evidence="4">Component of the lipopolysaccharide transport and assembly complex. Interacts with LptE and LptA.</text>
</comment>